<dbReference type="Proteomes" id="UP000178427">
    <property type="component" value="Unassembled WGS sequence"/>
</dbReference>
<comment type="caution">
    <text evidence="1">The sequence shown here is derived from an EMBL/GenBank/DDBJ whole genome shotgun (WGS) entry which is preliminary data.</text>
</comment>
<reference evidence="1 2" key="1">
    <citation type="journal article" date="2016" name="Nat. Commun.">
        <title>Thousands of microbial genomes shed light on interconnected biogeochemical processes in an aquifer system.</title>
        <authorList>
            <person name="Anantharaman K."/>
            <person name="Brown C.T."/>
            <person name="Hug L.A."/>
            <person name="Sharon I."/>
            <person name="Castelle C.J."/>
            <person name="Probst A.J."/>
            <person name="Thomas B.C."/>
            <person name="Singh A."/>
            <person name="Wilkins M.J."/>
            <person name="Karaoz U."/>
            <person name="Brodie E.L."/>
            <person name="Williams K.H."/>
            <person name="Hubbard S.S."/>
            <person name="Banfield J.F."/>
        </authorList>
    </citation>
    <scope>NUCLEOTIDE SEQUENCE [LARGE SCALE GENOMIC DNA]</scope>
</reference>
<name>A0A1F6EJL7_9BACT</name>
<accession>A0A1F6EJL7</accession>
<evidence type="ECO:0000313" key="1">
    <source>
        <dbReference type="EMBL" id="OGG73853.1"/>
    </source>
</evidence>
<dbReference type="AlphaFoldDB" id="A0A1F6EJL7"/>
<proteinExistence type="predicted"/>
<evidence type="ECO:0000313" key="2">
    <source>
        <dbReference type="Proteomes" id="UP000178427"/>
    </source>
</evidence>
<protein>
    <submittedName>
        <fullName evidence="1">Uncharacterized protein</fullName>
    </submittedName>
</protein>
<dbReference type="EMBL" id="MFMA01000028">
    <property type="protein sequence ID" value="OGG73853.1"/>
    <property type="molecule type" value="Genomic_DNA"/>
</dbReference>
<sequence length="139" mass="15589">MTDDGKDLFLERQDAERSLADLLADLGHKKVRFAGLDEGLSIKGTDTEFSTVIARAPGRTLRLSVDPDGETVYAGARDANSTFTPVECFLRDDERYTLRSVSERGGFLVVTVHPSDNAKNLATYTVEMFRRLHPRRVRE</sequence>
<gene>
    <name evidence="1" type="ORF">A3A40_00155</name>
</gene>
<organism evidence="1 2">
    <name type="scientific">Candidatus Kaiserbacteria bacterium RIFCSPLOWO2_01_FULL_54_20</name>
    <dbReference type="NCBI Taxonomy" id="1798513"/>
    <lineage>
        <taxon>Bacteria</taxon>
        <taxon>Candidatus Kaiseribacteriota</taxon>
    </lineage>
</organism>